<dbReference type="SUPFAM" id="SSF53383">
    <property type="entry name" value="PLP-dependent transferases"/>
    <property type="match status" value="1"/>
</dbReference>
<sequence length="119" mass="13024">MTAQAVQLQALRAQGLEPQFALQLVHLLRQRLGFGGVVEQFDAVLAILKPVLDVQNPDGGYLWPKVNGDDAAFCLDLFVEEHVTVVPGSYLSREVDGFNSGAGRVEAAERICAFITRNR</sequence>
<name>A0A172YX24_9PSED</name>
<dbReference type="InterPro" id="IPR015422">
    <property type="entry name" value="PyrdxlP-dep_Trfase_small"/>
</dbReference>
<dbReference type="Gene3D" id="3.90.1150.10">
    <property type="entry name" value="Aspartate Aminotransferase, domain 1"/>
    <property type="match status" value="1"/>
</dbReference>
<dbReference type="AlphaFoldDB" id="A0A172YX24"/>
<dbReference type="Proteomes" id="UP000077829">
    <property type="component" value="Chromosome"/>
</dbReference>
<protein>
    <submittedName>
        <fullName evidence="1">Uncharacterized protein</fullName>
    </submittedName>
</protein>
<evidence type="ECO:0000313" key="2">
    <source>
        <dbReference type="Proteomes" id="UP000077829"/>
    </source>
</evidence>
<dbReference type="KEGG" id="panr:A7J50_1402"/>
<dbReference type="EMBL" id="CP015600">
    <property type="protein sequence ID" value="ANF84833.1"/>
    <property type="molecule type" value="Genomic_DNA"/>
</dbReference>
<dbReference type="PATRIC" id="fig|219572.3.peg.1429"/>
<reference evidence="1 2" key="1">
    <citation type="submission" date="2016-05" db="EMBL/GenBank/DDBJ databases">
        <title>Complete genome sequence of Pseudomonas antarctica PAMC 27494.</title>
        <authorList>
            <person name="Lee J."/>
        </authorList>
    </citation>
    <scope>NUCLEOTIDE SEQUENCE [LARGE SCALE GENOMIC DNA]</scope>
    <source>
        <strain evidence="1 2">PAMC 27494</strain>
    </source>
</reference>
<dbReference type="STRING" id="219572.A7J50_1402"/>
<gene>
    <name evidence="1" type="ORF">A7J50_1402</name>
</gene>
<proteinExistence type="predicted"/>
<dbReference type="InterPro" id="IPR015424">
    <property type="entry name" value="PyrdxlP-dep_Trfase"/>
</dbReference>
<organism evidence="1 2">
    <name type="scientific">Pseudomonas antarctica</name>
    <dbReference type="NCBI Taxonomy" id="219572"/>
    <lineage>
        <taxon>Bacteria</taxon>
        <taxon>Pseudomonadati</taxon>
        <taxon>Pseudomonadota</taxon>
        <taxon>Gammaproteobacteria</taxon>
        <taxon>Pseudomonadales</taxon>
        <taxon>Pseudomonadaceae</taxon>
        <taxon>Pseudomonas</taxon>
    </lineage>
</organism>
<evidence type="ECO:0000313" key="1">
    <source>
        <dbReference type="EMBL" id="ANF84833.1"/>
    </source>
</evidence>
<accession>A0A172YX24</accession>